<name>A0A0X3NXU5_SCHSO</name>
<gene>
    <name evidence="2" type="ORF">TR88672</name>
</gene>
<evidence type="ECO:0000256" key="1">
    <source>
        <dbReference type="SAM" id="MobiDB-lite"/>
    </source>
</evidence>
<feature type="compositionally biased region" description="Polar residues" evidence="1">
    <location>
        <begin position="235"/>
        <end position="261"/>
    </location>
</feature>
<evidence type="ECO:0000313" key="2">
    <source>
        <dbReference type="EMBL" id="JAP44183.1"/>
    </source>
</evidence>
<dbReference type="EMBL" id="GEEE01019042">
    <property type="protein sequence ID" value="JAP44183.1"/>
    <property type="molecule type" value="Transcribed_RNA"/>
</dbReference>
<protein>
    <submittedName>
        <fullName evidence="2">Uncharacterized protein</fullName>
    </submittedName>
</protein>
<proteinExistence type="predicted"/>
<organism evidence="2">
    <name type="scientific">Schistocephalus solidus</name>
    <name type="common">Tapeworm</name>
    <dbReference type="NCBI Taxonomy" id="70667"/>
    <lineage>
        <taxon>Eukaryota</taxon>
        <taxon>Metazoa</taxon>
        <taxon>Spiralia</taxon>
        <taxon>Lophotrochozoa</taxon>
        <taxon>Platyhelminthes</taxon>
        <taxon>Cestoda</taxon>
        <taxon>Eucestoda</taxon>
        <taxon>Diphyllobothriidea</taxon>
        <taxon>Diphyllobothriidae</taxon>
        <taxon>Schistocephalus</taxon>
    </lineage>
</organism>
<accession>A0A0X3NXU5</accession>
<feature type="region of interest" description="Disordered" evidence="1">
    <location>
        <begin position="229"/>
        <end position="261"/>
    </location>
</feature>
<dbReference type="AlphaFoldDB" id="A0A0X3NXU5"/>
<reference evidence="2" key="1">
    <citation type="submission" date="2016-01" db="EMBL/GenBank/DDBJ databases">
        <title>Reference transcriptome for the parasite Schistocephalus solidus: insights into the molecular evolution of parasitism.</title>
        <authorList>
            <person name="Hebert F.O."/>
            <person name="Grambauer S."/>
            <person name="Barber I."/>
            <person name="Landry C.R."/>
            <person name="Aubin-Horth N."/>
        </authorList>
    </citation>
    <scope>NUCLEOTIDE SEQUENCE</scope>
</reference>
<sequence>MTDAKLTIDKLDLSAILRLQNFIDKYEHLFTLLNSLLDPKCFATSLTSVPQIEPIIHVVSSEVADRSKRKFNVIIRNIPHTVNPTPSIQQLIHSCGLNISIASTKRLNSRSKNKPVLVTFYSQTEADLVLQNPEMNRTLLTRKAFIGPDLTPMQRRELQTKATQLKTDVNHTFSSVEPQAGTSNAANYNAKRTSQFNQNDKHSVSLAKPLASLSNFYSDTHNTNRITASAVRRGGQNQTKRAPQNAKTSLEQLDDTNSGSSHVAILDSNINVTTNPPTEQLVTENVDPANNTNPITCVSIPSSSKDNPICLPVSIPMQKALLSTPLLPKSQKNVNPSNISAPISPNSHKTRITSYNNTSTPSNPNAWHRSKPTHANRSNIVTTYGNQSSYLGRQTFPTITPGIYNNRPVNPFPHMGHNLYTQPMLSNTYTQPIHFNPCTQIPPPSQHIHSYPFPHLSPYTSPYLPKVTHFPSISPSQNQNSFRNQFFHNSWALPYPTS</sequence>